<accession>A0ABT3J6X7</accession>
<name>A0ABT3J6X7_9RHOB</name>
<evidence type="ECO:0000313" key="3">
    <source>
        <dbReference type="Proteomes" id="UP001207582"/>
    </source>
</evidence>
<dbReference type="Pfam" id="PF13738">
    <property type="entry name" value="Pyr_redox_3"/>
    <property type="match status" value="1"/>
</dbReference>
<dbReference type="InterPro" id="IPR036188">
    <property type="entry name" value="FAD/NAD-bd_sf"/>
</dbReference>
<reference evidence="2 3" key="1">
    <citation type="submission" date="2022-10" db="EMBL/GenBank/DDBJ databases">
        <title>Defluviimonas sp. CAU 1641 isolated from mud.</title>
        <authorList>
            <person name="Kim W."/>
        </authorList>
    </citation>
    <scope>NUCLEOTIDE SEQUENCE [LARGE SCALE GENOMIC DNA]</scope>
    <source>
        <strain evidence="2 3">CAU 1641</strain>
    </source>
</reference>
<dbReference type="PANTHER" id="PTHR43539:SF78">
    <property type="entry name" value="FLAVIN-CONTAINING MONOOXYGENASE"/>
    <property type="match status" value="1"/>
</dbReference>
<evidence type="ECO:0000256" key="1">
    <source>
        <dbReference type="ARBA" id="ARBA00023002"/>
    </source>
</evidence>
<dbReference type="InterPro" id="IPR050982">
    <property type="entry name" value="Auxin_biosynth/cation_transpt"/>
</dbReference>
<keyword evidence="1" id="KW-0560">Oxidoreductase</keyword>
<dbReference type="PANTHER" id="PTHR43539">
    <property type="entry name" value="FLAVIN-BINDING MONOOXYGENASE-LIKE PROTEIN (AFU_ORTHOLOGUE AFUA_4G09220)"/>
    <property type="match status" value="1"/>
</dbReference>
<dbReference type="EMBL" id="JAPDOG010000016">
    <property type="protein sequence ID" value="MCW3783144.1"/>
    <property type="molecule type" value="Genomic_DNA"/>
</dbReference>
<dbReference type="RefSeq" id="WP_264772734.1">
    <property type="nucleotide sequence ID" value="NZ_JAPDOG010000016.1"/>
</dbReference>
<protein>
    <submittedName>
        <fullName evidence="2">NAD(P)-binding domain-containing protein</fullName>
    </submittedName>
</protein>
<evidence type="ECO:0000313" key="2">
    <source>
        <dbReference type="EMBL" id="MCW3783144.1"/>
    </source>
</evidence>
<dbReference type="Proteomes" id="UP001207582">
    <property type="component" value="Unassembled WGS sequence"/>
</dbReference>
<dbReference type="Gene3D" id="3.50.50.60">
    <property type="entry name" value="FAD/NAD(P)-binding domain"/>
    <property type="match status" value="2"/>
</dbReference>
<organism evidence="2 3">
    <name type="scientific">Defluviimonas salinarum</name>
    <dbReference type="NCBI Taxonomy" id="2992147"/>
    <lineage>
        <taxon>Bacteria</taxon>
        <taxon>Pseudomonadati</taxon>
        <taxon>Pseudomonadota</taxon>
        <taxon>Alphaproteobacteria</taxon>
        <taxon>Rhodobacterales</taxon>
        <taxon>Paracoccaceae</taxon>
        <taxon>Albidovulum</taxon>
    </lineage>
</organism>
<dbReference type="SUPFAM" id="SSF51905">
    <property type="entry name" value="FAD/NAD(P)-binding domain"/>
    <property type="match status" value="2"/>
</dbReference>
<comment type="caution">
    <text evidence="2">The sequence shown here is derived from an EMBL/GenBank/DDBJ whole genome shotgun (WGS) entry which is preliminary data.</text>
</comment>
<gene>
    <name evidence="2" type="ORF">OM960_16470</name>
</gene>
<keyword evidence="3" id="KW-1185">Reference proteome</keyword>
<sequence length="458" mass="49348">MFDRSANPVGPHCGTERSFDQPAFGAAFRNTCTQEWMIWSLAIWGRYEIRGGALECIVVGGGWAGLAVSGELTARGIQHRLFERHRIAETWRTQRWDSFRINTPRHQTVMPGERDTSGDPDGAMPVAEFIALMQDYAGRRGLPVECGREVRRIEPHGRGYRIELDRETVLSRCVVVASGDQNVAVRPALAANVPDAVAQYDATSYRNPTSMPEGAVLVVGSGQSGGQIAEDLIRAGREVYLSTSRVARQTHSYRGRHSMAWMVDTGIMDIPKANLLAAGPIPTRALVGADHTISLQSLSAQGVQLLGRLTAIDAGRAHFDSDVSVNVAFGDTTAAETKARIDAWLTANGIMAPAARTDPAETVVPTLPDPAILELDLTQSVGSVVWCTGVRGDYTFLRVPAVLDNRGAPIESGGLTRVAGLCIAGVPYSVSRRSGTILAAAPDAERMVNHVEMVLRSN</sequence>
<dbReference type="PRINTS" id="PR00411">
    <property type="entry name" value="PNDRDTASEI"/>
</dbReference>
<proteinExistence type="predicted"/>